<evidence type="ECO:0000313" key="3">
    <source>
        <dbReference type="Proteomes" id="UP000464524"/>
    </source>
</evidence>
<sequence>MNKKFSGPIEQDPAIVNLLARMPQSVRASFSEEQLSHLRNAVSSRQWGHHPIDVRGTVPWFKYRYYYVLLAGKNHRNMTRAQLRASRFINALFLAGFMTFSALVGILLLYLLKSALGIDLLPDYSFGVWDWFKSQAD</sequence>
<evidence type="ECO:0000256" key="1">
    <source>
        <dbReference type="SAM" id="Phobius"/>
    </source>
</evidence>
<dbReference type="AlphaFoldDB" id="A0A857JJJ8"/>
<proteinExistence type="predicted"/>
<evidence type="ECO:0000313" key="2">
    <source>
        <dbReference type="EMBL" id="QHJ11418.1"/>
    </source>
</evidence>
<keyword evidence="1" id="KW-0472">Membrane</keyword>
<protein>
    <recommendedName>
        <fullName evidence="4">3-phosphoshikimate 1-carboxyvinyltransferase</fullName>
    </recommendedName>
</protein>
<dbReference type="OrthoDB" id="6264467at2"/>
<name>A0A857JJJ8_9ALTE</name>
<organism evidence="2 3">
    <name type="scientific">Paraglaciecola mesophila</name>
    <dbReference type="NCBI Taxonomy" id="197222"/>
    <lineage>
        <taxon>Bacteria</taxon>
        <taxon>Pseudomonadati</taxon>
        <taxon>Pseudomonadota</taxon>
        <taxon>Gammaproteobacteria</taxon>
        <taxon>Alteromonadales</taxon>
        <taxon>Alteromonadaceae</taxon>
        <taxon>Paraglaciecola</taxon>
    </lineage>
</organism>
<gene>
    <name evidence="2" type="ORF">FX988_01647</name>
</gene>
<dbReference type="EMBL" id="CP047656">
    <property type="protein sequence ID" value="QHJ11418.1"/>
    <property type="molecule type" value="Genomic_DNA"/>
</dbReference>
<keyword evidence="1" id="KW-0812">Transmembrane</keyword>
<dbReference type="Proteomes" id="UP000464524">
    <property type="component" value="Chromosome"/>
</dbReference>
<feature type="transmembrane region" description="Helical" evidence="1">
    <location>
        <begin position="88"/>
        <end position="112"/>
    </location>
</feature>
<keyword evidence="3" id="KW-1185">Reference proteome</keyword>
<keyword evidence="1" id="KW-1133">Transmembrane helix</keyword>
<reference evidence="2 3" key="1">
    <citation type="submission" date="2019-12" db="EMBL/GenBank/DDBJ databases">
        <title>Genome sequencing and assembly of endphytes of Porphyra tenera.</title>
        <authorList>
            <person name="Park J.M."/>
            <person name="Shin R."/>
            <person name="Jo S.H."/>
        </authorList>
    </citation>
    <scope>NUCLEOTIDE SEQUENCE [LARGE SCALE GENOMIC DNA]</scope>
    <source>
        <strain evidence="2 3">GPM4</strain>
    </source>
</reference>
<dbReference type="RefSeq" id="WP_160179169.1">
    <property type="nucleotide sequence ID" value="NZ_CP047656.1"/>
</dbReference>
<accession>A0A857JJJ8</accession>
<dbReference type="KEGG" id="pmes:FX988_01647"/>
<evidence type="ECO:0008006" key="4">
    <source>
        <dbReference type="Google" id="ProtNLM"/>
    </source>
</evidence>